<dbReference type="EnsemblFungi" id="EJT80006">
    <property type="protein sequence ID" value="EJT80006"/>
    <property type="gene ID" value="GGTG_00012"/>
</dbReference>
<dbReference type="GeneID" id="20340470"/>
<dbReference type="HOGENOM" id="CLU_049634_0_0_1"/>
<evidence type="ECO:0000313" key="1">
    <source>
        <dbReference type="EMBL" id="EJT80006.1"/>
    </source>
</evidence>
<dbReference type="EMBL" id="GL385395">
    <property type="protein sequence ID" value="EJT80006.1"/>
    <property type="molecule type" value="Genomic_DNA"/>
</dbReference>
<evidence type="ECO:0000313" key="3">
    <source>
        <dbReference type="Proteomes" id="UP000006039"/>
    </source>
</evidence>
<reference evidence="2" key="4">
    <citation type="journal article" date="2015" name="G3 (Bethesda)">
        <title>Genome sequences of three phytopathogenic species of the Magnaporthaceae family of fungi.</title>
        <authorList>
            <person name="Okagaki L.H."/>
            <person name="Nunes C.C."/>
            <person name="Sailsbery J."/>
            <person name="Clay B."/>
            <person name="Brown D."/>
            <person name="John T."/>
            <person name="Oh Y."/>
            <person name="Young N."/>
            <person name="Fitzgerald M."/>
            <person name="Haas B.J."/>
            <person name="Zeng Q."/>
            <person name="Young S."/>
            <person name="Adiconis X."/>
            <person name="Fan L."/>
            <person name="Levin J.Z."/>
            <person name="Mitchell T.K."/>
            <person name="Okubara P.A."/>
            <person name="Farman M.L."/>
            <person name="Kohn L.M."/>
            <person name="Birren B."/>
            <person name="Ma L.-J."/>
            <person name="Dean R.A."/>
        </authorList>
    </citation>
    <scope>NUCLEOTIDE SEQUENCE</scope>
    <source>
        <strain evidence="2">R3-111a-1</strain>
    </source>
</reference>
<reference evidence="3" key="1">
    <citation type="submission" date="2010-07" db="EMBL/GenBank/DDBJ databases">
        <title>The genome sequence of Gaeumannomyces graminis var. tritici strain R3-111a-1.</title>
        <authorList>
            <consortium name="The Broad Institute Genome Sequencing Platform"/>
            <person name="Ma L.-J."/>
            <person name="Dead R."/>
            <person name="Young S."/>
            <person name="Zeng Q."/>
            <person name="Koehrsen M."/>
            <person name="Alvarado L."/>
            <person name="Berlin A."/>
            <person name="Chapman S.B."/>
            <person name="Chen Z."/>
            <person name="Freedman E."/>
            <person name="Gellesch M."/>
            <person name="Goldberg J."/>
            <person name="Griggs A."/>
            <person name="Gujja S."/>
            <person name="Heilman E.R."/>
            <person name="Heiman D."/>
            <person name="Hepburn T."/>
            <person name="Howarth C."/>
            <person name="Jen D."/>
            <person name="Larson L."/>
            <person name="Mehta T."/>
            <person name="Neiman D."/>
            <person name="Pearson M."/>
            <person name="Roberts A."/>
            <person name="Saif S."/>
            <person name="Shea T."/>
            <person name="Shenoy N."/>
            <person name="Sisk P."/>
            <person name="Stolte C."/>
            <person name="Sykes S."/>
            <person name="Walk T."/>
            <person name="White J."/>
            <person name="Yandava C."/>
            <person name="Haas B."/>
            <person name="Nusbaum C."/>
            <person name="Birren B."/>
        </authorList>
    </citation>
    <scope>NUCLEOTIDE SEQUENCE [LARGE SCALE GENOMIC DNA]</scope>
    <source>
        <strain evidence="3">R3-111a-1</strain>
    </source>
</reference>
<sequence length="365" mass="41139">MAALPYTLLLQAESLRIPERGFPLSFFLFPLPQTMSVPFSQLIQEASSNPAHFTGSKTATDKKWAKNFEVIIDLRVHTYSNVNEHGRITIADWDTAMLPPFADDKLRMDALGERPNRRLHRLYAEPDMALWSHTEVSNVVLAAWNKYPAALQTSEAKAGIDASAAETVDVTYRLPAGGRQPLVIGEFKRNLIDPEEWMAGSLTSSKSLSKELRGYAYKYKCPQIFCFDGEVLLLLQFRAGNVEEIKSKHCPVDCWVIPRQSAPGSCTMREGLHRLLVQGFRRVQSLAAVPNLLVNGHAPQYREFYSGRPVFAHNGALSYEHPLDGNQGVFDREVDTNDGSVYWRLNKQPFLDQNNLLVRDTGAMW</sequence>
<keyword evidence="3" id="KW-1185">Reference proteome</keyword>
<dbReference type="VEuPathDB" id="FungiDB:GGTG_00012"/>
<accession>J3NFG5</accession>
<name>J3NFG5_GAET3</name>
<organism evidence="1">
    <name type="scientific">Gaeumannomyces tritici (strain R3-111a-1)</name>
    <name type="common">Wheat and barley take-all root rot fungus</name>
    <name type="synonym">Gaeumannomyces graminis var. tritici</name>
    <dbReference type="NCBI Taxonomy" id="644352"/>
    <lineage>
        <taxon>Eukaryota</taxon>
        <taxon>Fungi</taxon>
        <taxon>Dikarya</taxon>
        <taxon>Ascomycota</taxon>
        <taxon>Pezizomycotina</taxon>
        <taxon>Sordariomycetes</taxon>
        <taxon>Sordariomycetidae</taxon>
        <taxon>Magnaporthales</taxon>
        <taxon>Magnaporthaceae</taxon>
        <taxon>Gaeumannomyces</taxon>
    </lineage>
</organism>
<dbReference type="AlphaFoldDB" id="J3NFG5"/>
<evidence type="ECO:0000313" key="2">
    <source>
        <dbReference type="EnsemblFungi" id="EJT80006"/>
    </source>
</evidence>
<reference evidence="1" key="2">
    <citation type="submission" date="2010-07" db="EMBL/GenBank/DDBJ databases">
        <authorList>
            <consortium name="The Broad Institute Genome Sequencing Platform"/>
            <consortium name="Broad Institute Genome Sequencing Center for Infectious Disease"/>
            <person name="Ma L.-J."/>
            <person name="Dead R."/>
            <person name="Young S."/>
            <person name="Zeng Q."/>
            <person name="Koehrsen M."/>
            <person name="Alvarado L."/>
            <person name="Berlin A."/>
            <person name="Chapman S.B."/>
            <person name="Chen Z."/>
            <person name="Freedman E."/>
            <person name="Gellesch M."/>
            <person name="Goldberg J."/>
            <person name="Griggs A."/>
            <person name="Gujja S."/>
            <person name="Heilman E.R."/>
            <person name="Heiman D."/>
            <person name="Hepburn T."/>
            <person name="Howarth C."/>
            <person name="Jen D."/>
            <person name="Larson L."/>
            <person name="Mehta T."/>
            <person name="Neiman D."/>
            <person name="Pearson M."/>
            <person name="Roberts A."/>
            <person name="Saif S."/>
            <person name="Shea T."/>
            <person name="Shenoy N."/>
            <person name="Sisk P."/>
            <person name="Stolte C."/>
            <person name="Sykes S."/>
            <person name="Walk T."/>
            <person name="White J."/>
            <person name="Yandava C."/>
            <person name="Haas B."/>
            <person name="Nusbaum C."/>
            <person name="Birren B."/>
        </authorList>
    </citation>
    <scope>NUCLEOTIDE SEQUENCE</scope>
    <source>
        <strain evidence="1">R3-111a-1</strain>
    </source>
</reference>
<dbReference type="Proteomes" id="UP000006039">
    <property type="component" value="Unassembled WGS sequence"/>
</dbReference>
<dbReference type="RefSeq" id="XP_009216014.1">
    <property type="nucleotide sequence ID" value="XM_009217750.1"/>
</dbReference>
<reference evidence="1" key="3">
    <citation type="submission" date="2010-09" db="EMBL/GenBank/DDBJ databases">
        <title>Annotation of Gaeumannomyces graminis var. tritici R3-111a-1.</title>
        <authorList>
            <consortium name="The Broad Institute Genome Sequencing Platform"/>
            <person name="Ma L.-J."/>
            <person name="Dead R."/>
            <person name="Young S.K."/>
            <person name="Zeng Q."/>
            <person name="Gargeya S."/>
            <person name="Fitzgerald M."/>
            <person name="Haas B."/>
            <person name="Abouelleil A."/>
            <person name="Alvarado L."/>
            <person name="Arachchi H.M."/>
            <person name="Berlin A."/>
            <person name="Brown A."/>
            <person name="Chapman S.B."/>
            <person name="Chen Z."/>
            <person name="Dunbar C."/>
            <person name="Freedman E."/>
            <person name="Gearin G."/>
            <person name="Gellesch M."/>
            <person name="Goldberg J."/>
            <person name="Griggs A."/>
            <person name="Gujja S."/>
            <person name="Heiman D."/>
            <person name="Howarth C."/>
            <person name="Larson L."/>
            <person name="Lui A."/>
            <person name="MacDonald P.J.P."/>
            <person name="Mehta T."/>
            <person name="Montmayeur A."/>
            <person name="Murphy C."/>
            <person name="Neiman D."/>
            <person name="Pearson M."/>
            <person name="Priest M."/>
            <person name="Roberts A."/>
            <person name="Saif S."/>
            <person name="Shea T."/>
            <person name="Shenoy N."/>
            <person name="Sisk P."/>
            <person name="Stolte C."/>
            <person name="Sykes S."/>
            <person name="Yandava C."/>
            <person name="Wortman J."/>
            <person name="Nusbaum C."/>
            <person name="Birren B."/>
        </authorList>
    </citation>
    <scope>NUCLEOTIDE SEQUENCE</scope>
    <source>
        <strain evidence="1">R3-111a-1</strain>
    </source>
</reference>
<dbReference type="OrthoDB" id="5237031at2759"/>
<proteinExistence type="predicted"/>
<reference evidence="2" key="5">
    <citation type="submission" date="2018-04" db="UniProtKB">
        <authorList>
            <consortium name="EnsemblFungi"/>
        </authorList>
    </citation>
    <scope>IDENTIFICATION</scope>
    <source>
        <strain evidence="2">R3-111a-1</strain>
    </source>
</reference>
<protein>
    <submittedName>
        <fullName evidence="1 2">Uncharacterized protein</fullName>
    </submittedName>
</protein>
<dbReference type="eggNOG" id="ENOG502SY0D">
    <property type="taxonomic scope" value="Eukaryota"/>
</dbReference>
<gene>
    <name evidence="2" type="primary">20340470</name>
    <name evidence="1" type="ORF">GGTG_00012</name>
</gene>